<keyword evidence="2" id="KW-1185">Reference proteome</keyword>
<dbReference type="AlphaFoldDB" id="A0A328YMR3"/>
<sequence length="162" mass="18948">MAVHKLHIEDFEEDDYHIIAIHTSLEEYRLAYFLNRDIEIKLSKNHLDILLEVKEGTCAFERFTFKDIKKDITWNLIQNKNNVKETLTENTMGLFSNSGAVFSIHAYLIPEFKKVDFFLKIANVEEELNIPEIVAKINAIKNVTLVYSINKEKIKSKNNLIF</sequence>
<proteinExistence type="predicted"/>
<protein>
    <recommendedName>
        <fullName evidence="3">IPExxxVDY family protein</fullName>
    </recommendedName>
</protein>
<evidence type="ECO:0000313" key="1">
    <source>
        <dbReference type="EMBL" id="RAR71376.1"/>
    </source>
</evidence>
<dbReference type="OrthoDB" id="676614at2"/>
<name>A0A328YMR3_9FLAO</name>
<dbReference type="EMBL" id="QLSZ01000008">
    <property type="protein sequence ID" value="RAR71376.1"/>
    <property type="molecule type" value="Genomic_DNA"/>
</dbReference>
<dbReference type="InterPro" id="IPR047690">
    <property type="entry name" value="IPExxxVDY_fam"/>
</dbReference>
<comment type="caution">
    <text evidence="1">The sequence shown here is derived from an EMBL/GenBank/DDBJ whole genome shotgun (WGS) entry which is preliminary data.</text>
</comment>
<accession>A0A328YMR3</accession>
<evidence type="ECO:0000313" key="2">
    <source>
        <dbReference type="Proteomes" id="UP000248840"/>
    </source>
</evidence>
<reference evidence="1 2" key="1">
    <citation type="submission" date="2018-06" db="EMBL/GenBank/DDBJ databases">
        <title>Genomic Encyclopedia of Archaeal and Bacterial Type Strains, Phase II (KMG-II): from individual species to whole genera.</title>
        <authorList>
            <person name="Goeker M."/>
        </authorList>
    </citation>
    <scope>NUCLEOTIDE SEQUENCE [LARGE SCALE GENOMIC DNA]</scope>
    <source>
        <strain evidence="1 2">DSM 25663</strain>
    </source>
</reference>
<organism evidence="1 2">
    <name type="scientific">Flavobacterium aciduliphilum</name>
    <dbReference type="NCBI Taxonomy" id="1101402"/>
    <lineage>
        <taxon>Bacteria</taxon>
        <taxon>Pseudomonadati</taxon>
        <taxon>Bacteroidota</taxon>
        <taxon>Flavobacteriia</taxon>
        <taxon>Flavobacteriales</taxon>
        <taxon>Flavobacteriaceae</taxon>
        <taxon>Flavobacterium</taxon>
    </lineage>
</organism>
<dbReference type="RefSeq" id="WP_112113577.1">
    <property type="nucleotide sequence ID" value="NZ_QLSZ01000008.1"/>
</dbReference>
<gene>
    <name evidence="1" type="ORF">CLV55_108113</name>
</gene>
<dbReference type="NCBIfam" id="NF033205">
    <property type="entry name" value="IPExxxVDY"/>
    <property type="match status" value="1"/>
</dbReference>
<evidence type="ECO:0008006" key="3">
    <source>
        <dbReference type="Google" id="ProtNLM"/>
    </source>
</evidence>
<dbReference type="Proteomes" id="UP000248840">
    <property type="component" value="Unassembled WGS sequence"/>
</dbReference>